<protein>
    <recommendedName>
        <fullName evidence="5">Modulator protein</fullName>
    </recommendedName>
</protein>
<accession>A0A381PS39</accession>
<name>A0A381PS39_9ZZZZ</name>
<organism evidence="4">
    <name type="scientific">marine metagenome</name>
    <dbReference type="NCBI Taxonomy" id="408172"/>
    <lineage>
        <taxon>unclassified sequences</taxon>
        <taxon>metagenomes</taxon>
        <taxon>ecological metagenomes</taxon>
    </lineage>
</organism>
<dbReference type="PANTHER" id="PTHR43421:SF1">
    <property type="entry name" value="METALLOPROTEASE PMBA"/>
    <property type="match status" value="1"/>
</dbReference>
<dbReference type="GO" id="GO:0006508">
    <property type="term" value="P:proteolysis"/>
    <property type="evidence" value="ECO:0007669"/>
    <property type="project" value="InterPro"/>
</dbReference>
<dbReference type="GO" id="GO:0005829">
    <property type="term" value="C:cytosol"/>
    <property type="evidence" value="ECO:0007669"/>
    <property type="project" value="TreeGrafter"/>
</dbReference>
<dbReference type="InterPro" id="IPR045570">
    <property type="entry name" value="Metalloprtase-TldD/E_cen_dom"/>
</dbReference>
<dbReference type="AlphaFoldDB" id="A0A381PS39"/>
<dbReference type="GO" id="GO:0008237">
    <property type="term" value="F:metallopeptidase activity"/>
    <property type="evidence" value="ECO:0007669"/>
    <property type="project" value="InterPro"/>
</dbReference>
<dbReference type="InterPro" id="IPR047657">
    <property type="entry name" value="PmbA"/>
</dbReference>
<evidence type="ECO:0000256" key="1">
    <source>
        <dbReference type="SAM" id="MobiDB-lite"/>
    </source>
</evidence>
<feature type="region of interest" description="Disordered" evidence="1">
    <location>
        <begin position="240"/>
        <end position="260"/>
    </location>
</feature>
<dbReference type="InterPro" id="IPR036059">
    <property type="entry name" value="TldD/PmbA_sf"/>
</dbReference>
<dbReference type="Gene3D" id="3.30.2290.10">
    <property type="entry name" value="PmbA/TldD superfamily"/>
    <property type="match status" value="1"/>
</dbReference>
<evidence type="ECO:0008006" key="5">
    <source>
        <dbReference type="Google" id="ProtNLM"/>
    </source>
</evidence>
<evidence type="ECO:0000259" key="2">
    <source>
        <dbReference type="Pfam" id="PF19289"/>
    </source>
</evidence>
<dbReference type="PANTHER" id="PTHR43421">
    <property type="entry name" value="METALLOPROTEASE PMBA"/>
    <property type="match status" value="1"/>
</dbReference>
<feature type="domain" description="Metalloprotease TldD/E central" evidence="3">
    <location>
        <begin position="30"/>
        <end position="132"/>
    </location>
</feature>
<evidence type="ECO:0000259" key="3">
    <source>
        <dbReference type="Pfam" id="PF19290"/>
    </source>
</evidence>
<reference evidence="4" key="1">
    <citation type="submission" date="2018-05" db="EMBL/GenBank/DDBJ databases">
        <authorList>
            <person name="Lanie J.A."/>
            <person name="Ng W.-L."/>
            <person name="Kazmierczak K.M."/>
            <person name="Andrzejewski T.M."/>
            <person name="Davidsen T.M."/>
            <person name="Wayne K.J."/>
            <person name="Tettelin H."/>
            <person name="Glass J.I."/>
            <person name="Rusch D."/>
            <person name="Podicherti R."/>
            <person name="Tsui H.-C.T."/>
            <person name="Winkler M.E."/>
        </authorList>
    </citation>
    <scope>NUCLEOTIDE SEQUENCE</scope>
</reference>
<gene>
    <name evidence="4" type="ORF">METZ01_LOCUS21693</name>
</gene>
<dbReference type="Pfam" id="PF19289">
    <property type="entry name" value="PmbA_TldD_3rd"/>
    <property type="match status" value="1"/>
</dbReference>
<dbReference type="InterPro" id="IPR035068">
    <property type="entry name" value="TldD/PmbA_N"/>
</dbReference>
<dbReference type="Pfam" id="PF19290">
    <property type="entry name" value="PmbA_TldD_2nd"/>
    <property type="match status" value="1"/>
</dbReference>
<dbReference type="SUPFAM" id="SSF111283">
    <property type="entry name" value="Putative modulator of DNA gyrase, PmbA/TldD"/>
    <property type="match status" value="1"/>
</dbReference>
<evidence type="ECO:0000313" key="4">
    <source>
        <dbReference type="EMBL" id="SUZ68839.1"/>
    </source>
</evidence>
<dbReference type="InterPro" id="IPR045569">
    <property type="entry name" value="Metalloprtase-TldD/E_C"/>
</dbReference>
<dbReference type="EMBL" id="UINC01001045">
    <property type="protein sequence ID" value="SUZ68839.1"/>
    <property type="molecule type" value="Genomic_DNA"/>
</dbReference>
<sequence length="358" mass="39288">MAELAPDDPYSFIEEKENDESITNLDLYDSYELSAQELEDKAKEAENSALACVGIKNSNGASASQSKSNYYIANSKGFSGFYKKSNFSISCSVIAEKNGKMETDYDFDTKLHYKDLSDSKEIGKSCAKRVLDKCNPKKIKTCKANIIFEPRIARSIISHFSSAISGSAIARKSSFLINEFGNKIMKNNIRIIDNPLLIRGLSSRPFDAEGVIGEEIDLVKDGVILSWLLDNSTAKQLNMKTNGRASRSVSSPPSPSPTNLYLEKGPLSPLDLIKDVNEGFYITDLVGQGVNMVNGDYSRGAVGFKIENGEITFPVNEITIADNLLNMFKKMTPANDLSFNFGINSPTLLIEDMTVAGI</sequence>
<proteinExistence type="predicted"/>
<feature type="domain" description="Metalloprotease TldD/E C-terminal" evidence="2">
    <location>
        <begin position="141"/>
        <end position="357"/>
    </location>
</feature>